<dbReference type="Gene3D" id="3.40.630.30">
    <property type="match status" value="1"/>
</dbReference>
<comment type="caution">
    <text evidence="1">The sequence shown here is derived from an EMBL/GenBank/DDBJ whole genome shotgun (WGS) entry which is preliminary data.</text>
</comment>
<accession>A0A9X0WKQ6</accession>
<protein>
    <submittedName>
        <fullName evidence="1">Uncharacterized protein</fullName>
    </submittedName>
</protein>
<dbReference type="SUPFAM" id="SSF55729">
    <property type="entry name" value="Acyl-CoA N-acyltransferases (Nat)"/>
    <property type="match status" value="2"/>
</dbReference>
<dbReference type="EMBL" id="NRSD01000023">
    <property type="protein sequence ID" value="MBK1646333.1"/>
    <property type="molecule type" value="Genomic_DNA"/>
</dbReference>
<sequence length="367" mass="41363">MVARALDMTPEVLRASFQPARLHHLASITALRHQVIGSHQPRDDAGYLQWRYDFEGRGDGHGNLMVVARGDQVLGMIGTESVRLAKGQETLDALSLMDIMVDPQLDGTGLGVWLNLAIFASHPVVFEIGANPNSLGLITRLFHRLPNRKQYVTPLSMRRYLAKRLRSPAVAAALAVPTDALLNLWRTATFRKRPASWSLRELTHFDTAVEHLFDRRWAAQEITFQRTRDYLNWRLFENPRARYSVLGAFEGENMVGYMAYQIDGSGGDVKVVRLVDWLVDDRWGFDGFRLLVQEIVRHGLAVRADLVNLSPLHARIEHSLWRLGFVTLPSNEFATVGVRCADPIPWPALLDGAAWCLTDANTDFDCT</sequence>
<dbReference type="Proteomes" id="UP001138802">
    <property type="component" value="Unassembled WGS sequence"/>
</dbReference>
<dbReference type="InterPro" id="IPR016181">
    <property type="entry name" value="Acyl_CoA_acyltransferase"/>
</dbReference>
<organism evidence="1 2">
    <name type="scientific">Thiocapsa imhoffii</name>
    <dbReference type="NCBI Taxonomy" id="382777"/>
    <lineage>
        <taxon>Bacteria</taxon>
        <taxon>Pseudomonadati</taxon>
        <taxon>Pseudomonadota</taxon>
        <taxon>Gammaproteobacteria</taxon>
        <taxon>Chromatiales</taxon>
        <taxon>Chromatiaceae</taxon>
        <taxon>Thiocapsa</taxon>
    </lineage>
</organism>
<proteinExistence type="predicted"/>
<gene>
    <name evidence="1" type="ORF">CKO25_17095</name>
</gene>
<name>A0A9X0WKQ6_9GAMM</name>
<evidence type="ECO:0000313" key="1">
    <source>
        <dbReference type="EMBL" id="MBK1646333.1"/>
    </source>
</evidence>
<evidence type="ECO:0000313" key="2">
    <source>
        <dbReference type="Proteomes" id="UP001138802"/>
    </source>
</evidence>
<reference evidence="1 2" key="1">
    <citation type="journal article" date="2020" name="Microorganisms">
        <title>Osmotic Adaptation and Compatible Solute Biosynthesis of Phototrophic Bacteria as Revealed from Genome Analyses.</title>
        <authorList>
            <person name="Imhoff J.F."/>
            <person name="Rahn T."/>
            <person name="Kunzel S."/>
            <person name="Keller A."/>
            <person name="Neulinger S.C."/>
        </authorList>
    </citation>
    <scope>NUCLEOTIDE SEQUENCE [LARGE SCALE GENOMIC DNA]</scope>
    <source>
        <strain evidence="1 2">DSM 21303</strain>
    </source>
</reference>
<dbReference type="AlphaFoldDB" id="A0A9X0WKQ6"/>
<keyword evidence="2" id="KW-1185">Reference proteome</keyword>